<feature type="region of interest" description="Disordered" evidence="1">
    <location>
        <begin position="1"/>
        <end position="37"/>
    </location>
</feature>
<comment type="caution">
    <text evidence="2">The sequence shown here is derived from an EMBL/GenBank/DDBJ whole genome shotgun (WGS) entry which is preliminary data.</text>
</comment>
<evidence type="ECO:0008006" key="4">
    <source>
        <dbReference type="Google" id="ProtNLM"/>
    </source>
</evidence>
<organism evidence="2 3">
    <name type="scientific">Streptococcus mitis 18/56</name>
    <dbReference type="NCBI Taxonomy" id="1340485"/>
    <lineage>
        <taxon>Bacteria</taxon>
        <taxon>Bacillati</taxon>
        <taxon>Bacillota</taxon>
        <taxon>Bacilli</taxon>
        <taxon>Lactobacillales</taxon>
        <taxon>Streptococcaceae</taxon>
        <taxon>Streptococcus</taxon>
        <taxon>Streptococcus mitis group</taxon>
    </lineage>
</organism>
<protein>
    <recommendedName>
        <fullName evidence="4">CHAP domain-containing protein</fullName>
    </recommendedName>
</protein>
<name>S7Z4V4_STRMT</name>
<accession>S7Z4V4</accession>
<dbReference type="Proteomes" id="UP000014970">
    <property type="component" value="Unassembled WGS sequence"/>
</dbReference>
<evidence type="ECO:0000313" key="3">
    <source>
        <dbReference type="Proteomes" id="UP000014970"/>
    </source>
</evidence>
<feature type="compositionally biased region" description="Basic and acidic residues" evidence="1">
    <location>
        <begin position="28"/>
        <end position="37"/>
    </location>
</feature>
<evidence type="ECO:0000256" key="1">
    <source>
        <dbReference type="SAM" id="MobiDB-lite"/>
    </source>
</evidence>
<dbReference type="PATRIC" id="fig|1340485.3.peg.1030"/>
<gene>
    <name evidence="2" type="ORF">M059_04885</name>
</gene>
<dbReference type="EMBL" id="ATAA01000007">
    <property type="protein sequence ID" value="EPR95288.1"/>
    <property type="molecule type" value="Genomic_DNA"/>
</dbReference>
<feature type="compositionally biased region" description="Basic and acidic residues" evidence="1">
    <location>
        <begin position="1"/>
        <end position="11"/>
    </location>
</feature>
<proteinExistence type="predicted"/>
<evidence type="ECO:0000313" key="2">
    <source>
        <dbReference type="EMBL" id="EPR95288.1"/>
    </source>
</evidence>
<dbReference type="AlphaFoldDB" id="S7Z4V4"/>
<reference evidence="2 3" key="1">
    <citation type="submission" date="2013-06" db="EMBL/GenBank/DDBJ databases">
        <title>Genome sequencing of Streptococcus mitis strains.</title>
        <authorList>
            <person name="Ikryannikova L.N."/>
            <person name="Ilina E.N."/>
            <person name="Kostryukova E.S."/>
            <person name="Semashko T.A."/>
            <person name="Savinova T.A."/>
            <person name="Karpova I.Y."/>
            <person name="Larin A.K."/>
            <person name="Ischenko D.S."/>
            <person name="Dubovickaya V.A."/>
            <person name="Sidorenko S.V."/>
            <person name="Govorun V.M."/>
        </authorList>
    </citation>
    <scope>NUCLEOTIDE SEQUENCE [LARGE SCALE GENOMIC DNA]</scope>
    <source>
        <strain evidence="2 3">18/56</strain>
    </source>
</reference>
<sequence>MFESDPKQLKQERKRRIKEGSSLNNKKAPKEARLDSKVAFKEAKKNYRLANKNYKLHKGPQATARGLFFKQQRDRAKLEKQIATTLYKRAKKADDSYIPNRLKKRAKQSARMKVRHDVEKTVRDNEILGDWVQARKNIRVL</sequence>